<evidence type="ECO:0000313" key="1">
    <source>
        <dbReference type="EMBL" id="KAK3689411.1"/>
    </source>
</evidence>
<sequence length="176" mass="20013">MLYSPNLNSNSAIQRATAHHSTLNRYHQMSGQQFPISSQHMTNQSVPHGWSKEQDQLILRLKEEGHSHQYICDALQKEFGVKRNRNVVSKRIGKLCDESIEAPQRLHQAIQDVAPELNQLLFNKVMRIGDELGLGSTEKGSGPVAKAFHEAERMLLRVLIKNIQRLVLKVKMRASI</sequence>
<comment type="caution">
    <text evidence="1">The sequence shown here is derived from an EMBL/GenBank/DDBJ whole genome shotgun (WGS) entry which is preliminary data.</text>
</comment>
<dbReference type="Proteomes" id="UP001270362">
    <property type="component" value="Unassembled WGS sequence"/>
</dbReference>
<evidence type="ECO:0000313" key="2">
    <source>
        <dbReference type="Proteomes" id="UP001270362"/>
    </source>
</evidence>
<accession>A0AAE0XBH4</accession>
<organism evidence="1 2">
    <name type="scientific">Podospora appendiculata</name>
    <dbReference type="NCBI Taxonomy" id="314037"/>
    <lineage>
        <taxon>Eukaryota</taxon>
        <taxon>Fungi</taxon>
        <taxon>Dikarya</taxon>
        <taxon>Ascomycota</taxon>
        <taxon>Pezizomycotina</taxon>
        <taxon>Sordariomycetes</taxon>
        <taxon>Sordariomycetidae</taxon>
        <taxon>Sordariales</taxon>
        <taxon>Podosporaceae</taxon>
        <taxon>Podospora</taxon>
    </lineage>
</organism>
<name>A0AAE0XBH4_9PEZI</name>
<keyword evidence="2" id="KW-1185">Reference proteome</keyword>
<dbReference type="EMBL" id="JAULSO010000002">
    <property type="protein sequence ID" value="KAK3689411.1"/>
    <property type="molecule type" value="Genomic_DNA"/>
</dbReference>
<dbReference type="AlphaFoldDB" id="A0AAE0XBH4"/>
<proteinExistence type="predicted"/>
<protein>
    <submittedName>
        <fullName evidence="1">Uncharacterized protein</fullName>
    </submittedName>
</protein>
<gene>
    <name evidence="1" type="ORF">B0T22DRAFT_536337</name>
</gene>
<reference evidence="1" key="2">
    <citation type="submission" date="2023-06" db="EMBL/GenBank/DDBJ databases">
        <authorList>
            <consortium name="Lawrence Berkeley National Laboratory"/>
            <person name="Haridas S."/>
            <person name="Hensen N."/>
            <person name="Bonometti L."/>
            <person name="Westerberg I."/>
            <person name="Brannstrom I.O."/>
            <person name="Guillou S."/>
            <person name="Cros-Aarteil S."/>
            <person name="Calhoun S."/>
            <person name="Kuo A."/>
            <person name="Mondo S."/>
            <person name="Pangilinan J."/>
            <person name="Riley R."/>
            <person name="Labutti K."/>
            <person name="Andreopoulos B."/>
            <person name="Lipzen A."/>
            <person name="Chen C."/>
            <person name="Yanf M."/>
            <person name="Daum C."/>
            <person name="Ng V."/>
            <person name="Clum A."/>
            <person name="Steindorff A."/>
            <person name="Ohm R."/>
            <person name="Martin F."/>
            <person name="Silar P."/>
            <person name="Natvig D."/>
            <person name="Lalanne C."/>
            <person name="Gautier V."/>
            <person name="Ament-Velasquez S.L."/>
            <person name="Kruys A."/>
            <person name="Hutchinson M.I."/>
            <person name="Powell A.J."/>
            <person name="Barry K."/>
            <person name="Miller A.N."/>
            <person name="Grigoriev I.V."/>
            <person name="Debuchy R."/>
            <person name="Gladieux P."/>
            <person name="Thoren M.H."/>
            <person name="Johannesson H."/>
        </authorList>
    </citation>
    <scope>NUCLEOTIDE SEQUENCE</scope>
    <source>
        <strain evidence="1">CBS 314.62</strain>
    </source>
</reference>
<reference evidence="1" key="1">
    <citation type="journal article" date="2023" name="Mol. Phylogenet. Evol.">
        <title>Genome-scale phylogeny and comparative genomics of the fungal order Sordariales.</title>
        <authorList>
            <person name="Hensen N."/>
            <person name="Bonometti L."/>
            <person name="Westerberg I."/>
            <person name="Brannstrom I.O."/>
            <person name="Guillou S."/>
            <person name="Cros-Aarteil S."/>
            <person name="Calhoun S."/>
            <person name="Haridas S."/>
            <person name="Kuo A."/>
            <person name="Mondo S."/>
            <person name="Pangilinan J."/>
            <person name="Riley R."/>
            <person name="LaButti K."/>
            <person name="Andreopoulos B."/>
            <person name="Lipzen A."/>
            <person name="Chen C."/>
            <person name="Yan M."/>
            <person name="Daum C."/>
            <person name="Ng V."/>
            <person name="Clum A."/>
            <person name="Steindorff A."/>
            <person name="Ohm R.A."/>
            <person name="Martin F."/>
            <person name="Silar P."/>
            <person name="Natvig D.O."/>
            <person name="Lalanne C."/>
            <person name="Gautier V."/>
            <person name="Ament-Velasquez S.L."/>
            <person name="Kruys A."/>
            <person name="Hutchinson M.I."/>
            <person name="Powell A.J."/>
            <person name="Barry K."/>
            <person name="Miller A.N."/>
            <person name="Grigoriev I.V."/>
            <person name="Debuchy R."/>
            <person name="Gladieux P."/>
            <person name="Hiltunen Thoren M."/>
            <person name="Johannesson H."/>
        </authorList>
    </citation>
    <scope>NUCLEOTIDE SEQUENCE</scope>
    <source>
        <strain evidence="1">CBS 314.62</strain>
    </source>
</reference>